<comment type="caution">
    <text evidence="1">The sequence shown here is derived from an EMBL/GenBank/DDBJ whole genome shotgun (WGS) entry which is preliminary data.</text>
</comment>
<evidence type="ECO:0000313" key="1">
    <source>
        <dbReference type="EMBL" id="RZS80615.1"/>
    </source>
</evidence>
<dbReference type="Proteomes" id="UP000292445">
    <property type="component" value="Unassembled WGS sequence"/>
</dbReference>
<dbReference type="EMBL" id="SGXC01000002">
    <property type="protein sequence ID" value="RZS80615.1"/>
    <property type="molecule type" value="Genomic_DNA"/>
</dbReference>
<reference evidence="1 2" key="1">
    <citation type="submission" date="2019-02" db="EMBL/GenBank/DDBJ databases">
        <title>Genomic Encyclopedia of Type Strains, Phase IV (KMG-IV): sequencing the most valuable type-strain genomes for metagenomic binning, comparative biology and taxonomic classification.</title>
        <authorList>
            <person name="Goeker M."/>
        </authorList>
    </citation>
    <scope>NUCLEOTIDE SEQUENCE [LARGE SCALE GENOMIC DNA]</scope>
    <source>
        <strain evidence="1 2">K24</strain>
    </source>
</reference>
<protein>
    <submittedName>
        <fullName evidence="1">Uncharacterized protein</fullName>
    </submittedName>
</protein>
<proteinExistence type="predicted"/>
<keyword evidence="2" id="KW-1185">Reference proteome</keyword>
<name>A0A4Q7NCE1_9BURK</name>
<evidence type="ECO:0000313" key="2">
    <source>
        <dbReference type="Proteomes" id="UP000292445"/>
    </source>
</evidence>
<accession>A0A4Q7NCE1</accession>
<dbReference type="AlphaFoldDB" id="A0A4Q7NCE1"/>
<dbReference type="RefSeq" id="WP_130358261.1">
    <property type="nucleotide sequence ID" value="NZ_SGXC01000002.1"/>
</dbReference>
<gene>
    <name evidence="1" type="ORF">EV675_3227</name>
</gene>
<sequence>MSSFCVFGMTALVARAIAEEEIGWTVPGENFSRPRQISREERAALVDKRAAELFEKRAVRQISPAFDAPQFAHEWLDIARRSTRVRGGCVMVRGPKINAKGAPVISKITGLPVTTWLPYPTEARHA</sequence>
<organism evidence="1 2">
    <name type="scientific">Pigmentiphaga kullae</name>
    <dbReference type="NCBI Taxonomy" id="151784"/>
    <lineage>
        <taxon>Bacteria</taxon>
        <taxon>Pseudomonadati</taxon>
        <taxon>Pseudomonadota</taxon>
        <taxon>Betaproteobacteria</taxon>
        <taxon>Burkholderiales</taxon>
        <taxon>Alcaligenaceae</taxon>
        <taxon>Pigmentiphaga</taxon>
    </lineage>
</organism>
<dbReference type="OrthoDB" id="8684510at2"/>